<dbReference type="EMBL" id="MJBS01000018">
    <property type="protein sequence ID" value="OHF01545.1"/>
    <property type="molecule type" value="Genomic_DNA"/>
</dbReference>
<dbReference type="GeneID" id="34556195"/>
<dbReference type="RefSeq" id="XP_022478687.1">
    <property type="nucleotide sequence ID" value="XM_022614685.1"/>
</dbReference>
<comment type="caution">
    <text evidence="1">The sequence shown here is derived from an EMBL/GenBank/DDBJ whole genome shotgun (WGS) entry which is preliminary data.</text>
</comment>
<dbReference type="AlphaFoldDB" id="A0A1G4BJM8"/>
<proteinExistence type="predicted"/>
<sequence>MGYRNNINLIGLPLITIYPDDCPDVANNGKAHVSLSSSTSRKAMGYAGRRIYCSLCSNSGRPQHVMLSDGSIPRAYACAKDHPVEEAEFRVEWTCCAMGECSDDNLCVYRAAAILHDMPTRTQEAENVIADGQETDTDYDADISGNSALSVVIDYGMACS</sequence>
<accession>A0A1G4BJM8</accession>
<protein>
    <submittedName>
        <fullName evidence="1">Uncharacterized protein</fullName>
    </submittedName>
</protein>
<keyword evidence="2" id="KW-1185">Reference proteome</keyword>
<organism evidence="1 2">
    <name type="scientific">Colletotrichum orchidophilum</name>
    <dbReference type="NCBI Taxonomy" id="1209926"/>
    <lineage>
        <taxon>Eukaryota</taxon>
        <taxon>Fungi</taxon>
        <taxon>Dikarya</taxon>
        <taxon>Ascomycota</taxon>
        <taxon>Pezizomycotina</taxon>
        <taxon>Sordariomycetes</taxon>
        <taxon>Hypocreomycetidae</taxon>
        <taxon>Glomerellales</taxon>
        <taxon>Glomerellaceae</taxon>
        <taxon>Colletotrichum</taxon>
    </lineage>
</organism>
<dbReference type="OrthoDB" id="5946976at2759"/>
<dbReference type="Proteomes" id="UP000176998">
    <property type="component" value="Unassembled WGS sequence"/>
</dbReference>
<evidence type="ECO:0000313" key="1">
    <source>
        <dbReference type="EMBL" id="OHF01545.1"/>
    </source>
</evidence>
<evidence type="ECO:0000313" key="2">
    <source>
        <dbReference type="Proteomes" id="UP000176998"/>
    </source>
</evidence>
<reference evidence="1 2" key="1">
    <citation type="submission" date="2016-09" db="EMBL/GenBank/DDBJ databases">
        <authorList>
            <person name="Capua I."/>
            <person name="De Benedictis P."/>
            <person name="Joannis T."/>
            <person name="Lombin L.H."/>
            <person name="Cattoli G."/>
        </authorList>
    </citation>
    <scope>NUCLEOTIDE SEQUENCE [LARGE SCALE GENOMIC DNA]</scope>
    <source>
        <strain evidence="1 2">IMI 309357</strain>
    </source>
</reference>
<name>A0A1G4BJM8_9PEZI</name>
<gene>
    <name evidence="1" type="ORF">CORC01_03035</name>
</gene>